<dbReference type="GO" id="GO:0005524">
    <property type="term" value="F:ATP binding"/>
    <property type="evidence" value="ECO:0007669"/>
    <property type="project" value="InterPro"/>
</dbReference>
<dbReference type="PANTHER" id="PTHR24416:SF611">
    <property type="entry name" value="TYROSINE-PROTEIN KINASE TRANSMEMBRANE RECEPTOR ROR"/>
    <property type="match status" value="1"/>
</dbReference>
<evidence type="ECO:0000259" key="1">
    <source>
        <dbReference type="PROSITE" id="PS50011"/>
    </source>
</evidence>
<dbReference type="OrthoDB" id="5966500at2759"/>
<reference evidence="2 3" key="1">
    <citation type="journal article" date="2016" name="Mol. Biol. Evol.">
        <title>Comparative Genomics of Early-Diverging Mushroom-Forming Fungi Provides Insights into the Origins of Lignocellulose Decay Capabilities.</title>
        <authorList>
            <person name="Nagy L.G."/>
            <person name="Riley R."/>
            <person name="Tritt A."/>
            <person name="Adam C."/>
            <person name="Daum C."/>
            <person name="Floudas D."/>
            <person name="Sun H."/>
            <person name="Yadav J.S."/>
            <person name="Pangilinan J."/>
            <person name="Larsson K.H."/>
            <person name="Matsuura K."/>
            <person name="Barry K."/>
            <person name="Labutti K."/>
            <person name="Kuo R."/>
            <person name="Ohm R.A."/>
            <person name="Bhattacharya S.S."/>
            <person name="Shirouzu T."/>
            <person name="Yoshinaga Y."/>
            <person name="Martin F.M."/>
            <person name="Grigoriev I.V."/>
            <person name="Hibbett D.S."/>
        </authorList>
    </citation>
    <scope>NUCLEOTIDE SEQUENCE [LARGE SCALE GENOMIC DNA]</scope>
    <source>
        <strain evidence="2 3">CBS 109695</strain>
    </source>
</reference>
<dbReference type="PROSITE" id="PS50011">
    <property type="entry name" value="PROTEIN_KINASE_DOM"/>
    <property type="match status" value="1"/>
</dbReference>
<dbReference type="Proteomes" id="UP000076532">
    <property type="component" value="Unassembled WGS sequence"/>
</dbReference>
<sequence>MLLGSVTTGNMTIPAIVTPFYERGNVSVYVRQHPDADKKELVRQIAVGLAYVHSVGVIHGNLCVENVAITGTGKVRIMDVGVDSFRREMVVDGRCRVPSKWMYKASEELELGIRSTETDVHSFASTIYLIYTGRPMFPLRSARMWAHHLRQLVERGHIGVFGADKASGMGEDVWMIVNDCWARDPSRRPSMTEVVERLSLR</sequence>
<evidence type="ECO:0000313" key="3">
    <source>
        <dbReference type="Proteomes" id="UP000076532"/>
    </source>
</evidence>
<protein>
    <submittedName>
        <fullName evidence="2">Kinase-like protein</fullName>
    </submittedName>
</protein>
<evidence type="ECO:0000313" key="2">
    <source>
        <dbReference type="EMBL" id="KZP14652.1"/>
    </source>
</evidence>
<gene>
    <name evidence="2" type="ORF">FIBSPDRAFT_796491</name>
</gene>
<dbReference type="InterPro" id="IPR001245">
    <property type="entry name" value="Ser-Thr/Tyr_kinase_cat_dom"/>
</dbReference>
<feature type="domain" description="Protein kinase" evidence="1">
    <location>
        <begin position="1"/>
        <end position="200"/>
    </location>
</feature>
<dbReference type="InterPro" id="IPR050122">
    <property type="entry name" value="RTK"/>
</dbReference>
<dbReference type="EMBL" id="KV417614">
    <property type="protein sequence ID" value="KZP14652.1"/>
    <property type="molecule type" value="Genomic_DNA"/>
</dbReference>
<dbReference type="AlphaFoldDB" id="A0A166DFK4"/>
<keyword evidence="3" id="KW-1185">Reference proteome</keyword>
<dbReference type="InterPro" id="IPR011009">
    <property type="entry name" value="Kinase-like_dom_sf"/>
</dbReference>
<organism evidence="2 3">
    <name type="scientific">Athelia psychrophila</name>
    <dbReference type="NCBI Taxonomy" id="1759441"/>
    <lineage>
        <taxon>Eukaryota</taxon>
        <taxon>Fungi</taxon>
        <taxon>Dikarya</taxon>
        <taxon>Basidiomycota</taxon>
        <taxon>Agaricomycotina</taxon>
        <taxon>Agaricomycetes</taxon>
        <taxon>Agaricomycetidae</taxon>
        <taxon>Atheliales</taxon>
        <taxon>Atheliaceae</taxon>
        <taxon>Athelia</taxon>
    </lineage>
</organism>
<dbReference type="GO" id="GO:0007169">
    <property type="term" value="P:cell surface receptor protein tyrosine kinase signaling pathway"/>
    <property type="evidence" value="ECO:0007669"/>
    <property type="project" value="TreeGrafter"/>
</dbReference>
<dbReference type="GO" id="GO:0004714">
    <property type="term" value="F:transmembrane receptor protein tyrosine kinase activity"/>
    <property type="evidence" value="ECO:0007669"/>
    <property type="project" value="TreeGrafter"/>
</dbReference>
<dbReference type="GO" id="GO:0005886">
    <property type="term" value="C:plasma membrane"/>
    <property type="evidence" value="ECO:0007669"/>
    <property type="project" value="TreeGrafter"/>
</dbReference>
<dbReference type="InterPro" id="IPR000719">
    <property type="entry name" value="Prot_kinase_dom"/>
</dbReference>
<dbReference type="Pfam" id="PF07714">
    <property type="entry name" value="PK_Tyr_Ser-Thr"/>
    <property type="match status" value="1"/>
</dbReference>
<dbReference type="Gene3D" id="1.10.510.10">
    <property type="entry name" value="Transferase(Phosphotransferase) domain 1"/>
    <property type="match status" value="1"/>
</dbReference>
<dbReference type="PANTHER" id="PTHR24416">
    <property type="entry name" value="TYROSINE-PROTEIN KINASE RECEPTOR"/>
    <property type="match status" value="1"/>
</dbReference>
<accession>A0A166DFK4</accession>
<name>A0A166DFK4_9AGAM</name>
<proteinExistence type="predicted"/>
<dbReference type="GO" id="GO:0043235">
    <property type="term" value="C:receptor complex"/>
    <property type="evidence" value="ECO:0007669"/>
    <property type="project" value="TreeGrafter"/>
</dbReference>
<dbReference type="SUPFAM" id="SSF56112">
    <property type="entry name" value="Protein kinase-like (PK-like)"/>
    <property type="match status" value="1"/>
</dbReference>
<dbReference type="STRING" id="436010.A0A166DFK4"/>